<keyword evidence="3" id="KW-1185">Reference proteome</keyword>
<evidence type="ECO:0000256" key="1">
    <source>
        <dbReference type="SAM" id="MobiDB-lite"/>
    </source>
</evidence>
<proteinExistence type="predicted"/>
<dbReference type="PANTHER" id="PTHR34427:SF5">
    <property type="entry name" value="DUF4283 DOMAIN-CONTAINING PROTEIN"/>
    <property type="match status" value="1"/>
</dbReference>
<dbReference type="Proteomes" id="UP000265520">
    <property type="component" value="Unassembled WGS sequence"/>
</dbReference>
<dbReference type="EMBL" id="LXQA010138028">
    <property type="protein sequence ID" value="MCI23814.1"/>
    <property type="molecule type" value="Genomic_DNA"/>
</dbReference>
<protein>
    <submittedName>
        <fullName evidence="2">Sulfate transporter</fullName>
    </submittedName>
</protein>
<reference evidence="2 3" key="1">
    <citation type="journal article" date="2018" name="Front. Plant Sci.">
        <title>Red Clover (Trifolium pratense) and Zigzag Clover (T. medium) - A Picture of Genomic Similarities and Differences.</title>
        <authorList>
            <person name="Dluhosova J."/>
            <person name="Istvanek J."/>
            <person name="Nedelnik J."/>
            <person name="Repkova J."/>
        </authorList>
    </citation>
    <scope>NUCLEOTIDE SEQUENCE [LARGE SCALE GENOMIC DNA]</scope>
    <source>
        <strain evidence="3">cv. 10/8</strain>
        <tissue evidence="2">Leaf</tissue>
    </source>
</reference>
<feature type="non-terminal residue" evidence="2">
    <location>
        <position position="190"/>
    </location>
</feature>
<dbReference type="PANTHER" id="PTHR34427">
    <property type="entry name" value="DUF4283 DOMAIN PROTEIN"/>
    <property type="match status" value="1"/>
</dbReference>
<name>A0A392QIU4_9FABA</name>
<comment type="caution">
    <text evidence="2">The sequence shown here is derived from an EMBL/GenBank/DDBJ whole genome shotgun (WGS) entry which is preliminary data.</text>
</comment>
<dbReference type="AlphaFoldDB" id="A0A392QIU4"/>
<feature type="region of interest" description="Disordered" evidence="1">
    <location>
        <begin position="164"/>
        <end position="190"/>
    </location>
</feature>
<feature type="compositionally biased region" description="Basic and acidic residues" evidence="1">
    <location>
        <begin position="165"/>
        <end position="190"/>
    </location>
</feature>
<sequence>MSIVDSAKEFFQFVFSNWLRWGMNVMPYHRGAWVRLYGVPLHAWNVEFIKLCVLDCGRFLRVDSCSADKDRLDFARVLIATPVLDIIQRVETVLVDGILVEIKIVEEWGYAMGEDTCLFEDKSESEAASSDCEEGFADLEVRRNVDMLVDTIADGLEEAGNADIQGKRDVERSVKTGDNLSSERKNEEEE</sequence>
<evidence type="ECO:0000313" key="2">
    <source>
        <dbReference type="EMBL" id="MCI23814.1"/>
    </source>
</evidence>
<evidence type="ECO:0000313" key="3">
    <source>
        <dbReference type="Proteomes" id="UP000265520"/>
    </source>
</evidence>
<organism evidence="2 3">
    <name type="scientific">Trifolium medium</name>
    <dbReference type="NCBI Taxonomy" id="97028"/>
    <lineage>
        <taxon>Eukaryota</taxon>
        <taxon>Viridiplantae</taxon>
        <taxon>Streptophyta</taxon>
        <taxon>Embryophyta</taxon>
        <taxon>Tracheophyta</taxon>
        <taxon>Spermatophyta</taxon>
        <taxon>Magnoliopsida</taxon>
        <taxon>eudicotyledons</taxon>
        <taxon>Gunneridae</taxon>
        <taxon>Pentapetalae</taxon>
        <taxon>rosids</taxon>
        <taxon>fabids</taxon>
        <taxon>Fabales</taxon>
        <taxon>Fabaceae</taxon>
        <taxon>Papilionoideae</taxon>
        <taxon>50 kb inversion clade</taxon>
        <taxon>NPAAA clade</taxon>
        <taxon>Hologalegina</taxon>
        <taxon>IRL clade</taxon>
        <taxon>Trifolieae</taxon>
        <taxon>Trifolium</taxon>
    </lineage>
</organism>
<accession>A0A392QIU4</accession>